<dbReference type="InterPro" id="IPR006689">
    <property type="entry name" value="Small_GTPase_ARF/SAR"/>
</dbReference>
<keyword evidence="8" id="KW-0653">Protein transport</keyword>
<keyword evidence="5 12" id="KW-0547">Nucleotide-binding</keyword>
<dbReference type="AlphaFoldDB" id="A0A7N2L656"/>
<keyword evidence="6" id="KW-0256">Endoplasmic reticulum</keyword>
<name>A0A7N2L656_QUELO</name>
<dbReference type="PANTHER" id="PTHR45684">
    <property type="entry name" value="RE74312P"/>
    <property type="match status" value="1"/>
</dbReference>
<dbReference type="Pfam" id="PF00025">
    <property type="entry name" value="Arf"/>
    <property type="match status" value="1"/>
</dbReference>
<keyword evidence="10" id="KW-0342">GTP-binding</keyword>
<keyword evidence="7" id="KW-0931">ER-Golgi transport</keyword>
<evidence type="ECO:0000313" key="14">
    <source>
        <dbReference type="EnsemblPlants" id="QL03p018381:mrna"/>
    </source>
</evidence>
<dbReference type="InterPro" id="IPR027417">
    <property type="entry name" value="P-loop_NTPase"/>
</dbReference>
<proteinExistence type="inferred from homology"/>
<dbReference type="GO" id="GO:0003924">
    <property type="term" value="F:GTPase activity"/>
    <property type="evidence" value="ECO:0007669"/>
    <property type="project" value="InterPro"/>
</dbReference>
<dbReference type="OrthoDB" id="1526149at2759"/>
<dbReference type="InParanoid" id="A0A7N2L656"/>
<dbReference type="GO" id="GO:0046872">
    <property type="term" value="F:metal ion binding"/>
    <property type="evidence" value="ECO:0007669"/>
    <property type="project" value="UniProtKB-KW"/>
</dbReference>
<evidence type="ECO:0000256" key="2">
    <source>
        <dbReference type="ARBA" id="ARBA00004555"/>
    </source>
</evidence>
<dbReference type="SUPFAM" id="SSF52540">
    <property type="entry name" value="P-loop containing nucleoside triphosphate hydrolases"/>
    <property type="match status" value="1"/>
</dbReference>
<sequence length="222" mass="25658">MILINWVQVLPYVLLFLLNKWFFHFFNIELSTFYPFKPKKANVLFLGQDMLYKLSVILSLSDLRQSISRNEMSSNTTRAPYLTSWVSCIGKIKFNFYDLGSHWIARRVWRDYAKMDAVVYIVDANTKTRERFSGPREELSALLSDEAFANVPFLIFCITTAEPSSCPEEELCSLLDLTNITTGKGRVDLAVANARPLEVFVAESCNKKQYLDGFKWLSKYIK</sequence>
<organism evidence="14 15">
    <name type="scientific">Quercus lobata</name>
    <name type="common">Valley oak</name>
    <dbReference type="NCBI Taxonomy" id="97700"/>
    <lineage>
        <taxon>Eukaryota</taxon>
        <taxon>Viridiplantae</taxon>
        <taxon>Streptophyta</taxon>
        <taxon>Embryophyta</taxon>
        <taxon>Tracheophyta</taxon>
        <taxon>Spermatophyta</taxon>
        <taxon>Magnoliopsida</taxon>
        <taxon>eudicotyledons</taxon>
        <taxon>Gunneridae</taxon>
        <taxon>Pentapetalae</taxon>
        <taxon>rosids</taxon>
        <taxon>fabids</taxon>
        <taxon>Fagales</taxon>
        <taxon>Fagaceae</taxon>
        <taxon>Quercus</taxon>
    </lineage>
</organism>
<keyword evidence="11" id="KW-0460">Magnesium</keyword>
<evidence type="ECO:0000256" key="11">
    <source>
        <dbReference type="PIRSR" id="PIRSR606687-1"/>
    </source>
</evidence>
<keyword evidence="13" id="KW-0472">Membrane</keyword>
<dbReference type="Gramene" id="QL03p018381:mrna">
    <property type="protein sequence ID" value="QL03p018381:mrna"/>
    <property type="gene ID" value="QL03p018381"/>
</dbReference>
<protein>
    <submittedName>
        <fullName evidence="14">Uncharacterized protein</fullName>
    </submittedName>
</protein>
<evidence type="ECO:0000256" key="12">
    <source>
        <dbReference type="PIRSR" id="PIRSR606687-2"/>
    </source>
</evidence>
<dbReference type="GO" id="GO:0005794">
    <property type="term" value="C:Golgi apparatus"/>
    <property type="evidence" value="ECO:0007669"/>
    <property type="project" value="UniProtKB-SubCell"/>
</dbReference>
<keyword evidence="15" id="KW-1185">Reference proteome</keyword>
<dbReference type="InterPro" id="IPR006687">
    <property type="entry name" value="Small_GTPase_SAR1"/>
</dbReference>
<evidence type="ECO:0000256" key="3">
    <source>
        <dbReference type="ARBA" id="ARBA00007507"/>
    </source>
</evidence>
<comment type="subcellular location">
    <subcellularLocation>
        <location evidence="1">Endoplasmic reticulum</location>
    </subcellularLocation>
    <subcellularLocation>
        <location evidence="2">Golgi apparatus</location>
    </subcellularLocation>
</comment>
<keyword evidence="9" id="KW-0333">Golgi apparatus</keyword>
<comment type="similarity">
    <text evidence="3">Belongs to the small GTPase superfamily. SAR1 family.</text>
</comment>
<evidence type="ECO:0000256" key="1">
    <source>
        <dbReference type="ARBA" id="ARBA00004240"/>
    </source>
</evidence>
<evidence type="ECO:0000256" key="6">
    <source>
        <dbReference type="ARBA" id="ARBA00022824"/>
    </source>
</evidence>
<keyword evidence="11" id="KW-0479">Metal-binding</keyword>
<dbReference type="Gene3D" id="3.40.50.300">
    <property type="entry name" value="P-loop containing nucleotide triphosphate hydrolases"/>
    <property type="match status" value="1"/>
</dbReference>
<dbReference type="GO" id="GO:0005783">
    <property type="term" value="C:endoplasmic reticulum"/>
    <property type="evidence" value="ECO:0007669"/>
    <property type="project" value="UniProtKB-SubCell"/>
</dbReference>
<feature type="transmembrane region" description="Helical" evidence="13">
    <location>
        <begin position="12"/>
        <end position="30"/>
    </location>
</feature>
<reference evidence="14 15" key="1">
    <citation type="journal article" date="2016" name="G3 (Bethesda)">
        <title>First Draft Assembly and Annotation of the Genome of a California Endemic Oak Quercus lobata Nee (Fagaceae).</title>
        <authorList>
            <person name="Sork V.L."/>
            <person name="Fitz-Gibbon S.T."/>
            <person name="Puiu D."/>
            <person name="Crepeau M."/>
            <person name="Gugger P.F."/>
            <person name="Sherman R."/>
            <person name="Stevens K."/>
            <person name="Langley C.H."/>
            <person name="Pellegrini M."/>
            <person name="Salzberg S.L."/>
        </authorList>
    </citation>
    <scope>NUCLEOTIDE SEQUENCE [LARGE SCALE GENOMIC DNA]</scope>
    <source>
        <strain evidence="14 15">cv. SW786</strain>
    </source>
</reference>
<dbReference type="PROSITE" id="PS51422">
    <property type="entry name" value="SAR1"/>
    <property type="match status" value="1"/>
</dbReference>
<feature type="binding site" evidence="11">
    <location>
        <position position="49"/>
    </location>
    <ligand>
        <name>Mg(2+)</name>
        <dbReference type="ChEBI" id="CHEBI:18420"/>
    </ligand>
</feature>
<dbReference type="GeneID" id="115979169"/>
<dbReference type="EMBL" id="LRBV02000003">
    <property type="status" value="NOT_ANNOTATED_CDS"/>
    <property type="molecule type" value="Genomic_DNA"/>
</dbReference>
<evidence type="ECO:0000256" key="7">
    <source>
        <dbReference type="ARBA" id="ARBA00022892"/>
    </source>
</evidence>
<evidence type="ECO:0000256" key="4">
    <source>
        <dbReference type="ARBA" id="ARBA00022448"/>
    </source>
</evidence>
<feature type="binding site" evidence="12">
    <location>
        <position position="53"/>
    </location>
    <ligand>
        <name>GTP</name>
        <dbReference type="ChEBI" id="CHEBI:37565"/>
    </ligand>
</feature>
<keyword evidence="13" id="KW-0812">Transmembrane</keyword>
<dbReference type="KEGG" id="qlo:115979169"/>
<gene>
    <name evidence="14" type="primary">LOC115979169</name>
</gene>
<evidence type="ECO:0000256" key="8">
    <source>
        <dbReference type="ARBA" id="ARBA00022927"/>
    </source>
</evidence>
<accession>A0A7N2L656</accession>
<dbReference type="GO" id="GO:0005525">
    <property type="term" value="F:GTP binding"/>
    <property type="evidence" value="ECO:0007669"/>
    <property type="project" value="UniProtKB-KW"/>
</dbReference>
<dbReference type="EnsemblPlants" id="QL03p018381:mrna">
    <property type="protein sequence ID" value="QL03p018381:mrna"/>
    <property type="gene ID" value="QL03p018381"/>
</dbReference>
<evidence type="ECO:0000313" key="15">
    <source>
        <dbReference type="Proteomes" id="UP000594261"/>
    </source>
</evidence>
<reference evidence="14" key="2">
    <citation type="submission" date="2021-01" db="UniProtKB">
        <authorList>
            <consortium name="EnsemblPlants"/>
        </authorList>
    </citation>
    <scope>IDENTIFICATION</scope>
</reference>
<dbReference type="GO" id="GO:0016192">
    <property type="term" value="P:vesicle-mediated transport"/>
    <property type="evidence" value="ECO:0007669"/>
    <property type="project" value="UniProtKB-KW"/>
</dbReference>
<keyword evidence="4" id="KW-0813">Transport</keyword>
<dbReference type="Proteomes" id="UP000594261">
    <property type="component" value="Chromosome 3"/>
</dbReference>
<dbReference type="GO" id="GO:0006886">
    <property type="term" value="P:intracellular protein transport"/>
    <property type="evidence" value="ECO:0007669"/>
    <property type="project" value="InterPro"/>
</dbReference>
<dbReference type="PRINTS" id="PR00328">
    <property type="entry name" value="SAR1GTPBP"/>
</dbReference>
<evidence type="ECO:0000256" key="9">
    <source>
        <dbReference type="ARBA" id="ARBA00023034"/>
    </source>
</evidence>
<evidence type="ECO:0000256" key="10">
    <source>
        <dbReference type="ARBA" id="ARBA00023134"/>
    </source>
</evidence>
<evidence type="ECO:0000256" key="13">
    <source>
        <dbReference type="SAM" id="Phobius"/>
    </source>
</evidence>
<dbReference type="SMART" id="SM00178">
    <property type="entry name" value="SAR"/>
    <property type="match status" value="1"/>
</dbReference>
<evidence type="ECO:0000256" key="5">
    <source>
        <dbReference type="ARBA" id="ARBA00022741"/>
    </source>
</evidence>
<dbReference type="RefSeq" id="XP_030956999.1">
    <property type="nucleotide sequence ID" value="XM_031101139.1"/>
</dbReference>
<keyword evidence="13" id="KW-1133">Transmembrane helix</keyword>